<dbReference type="EMBL" id="DAASNA010000023">
    <property type="protein sequence ID" value="HAE6197039.1"/>
    <property type="molecule type" value="Genomic_DNA"/>
</dbReference>
<evidence type="ECO:0000313" key="2">
    <source>
        <dbReference type="EMBL" id="HAE6197039.1"/>
    </source>
</evidence>
<reference evidence="2" key="1">
    <citation type="journal article" date="2018" name="Genome Biol.">
        <title>SKESA: strategic k-mer extension for scrupulous assemblies.</title>
        <authorList>
            <person name="Souvorov A."/>
            <person name="Agarwala R."/>
            <person name="Lipman D.J."/>
        </authorList>
    </citation>
    <scope>NUCLEOTIDE SEQUENCE</scope>
    <source>
        <strain evidence="2">10-8458</strain>
    </source>
</reference>
<feature type="region of interest" description="Disordered" evidence="1">
    <location>
        <begin position="22"/>
        <end position="44"/>
    </location>
</feature>
<feature type="compositionally biased region" description="Basic and acidic residues" evidence="1">
    <location>
        <begin position="30"/>
        <end position="44"/>
    </location>
</feature>
<dbReference type="AlphaFoldDB" id="A0A734FW92"/>
<sequence>MTDSITKNLSEELANGYVIGHTTKANPNIHGDKKTSREQQDYRHGQRAIWKDGKVLKTTDKKGILTLMDFV</sequence>
<organism evidence="2">
    <name type="scientific">Salmonella enterica subsp. enterica serovar Lattenkamp</name>
    <dbReference type="NCBI Taxonomy" id="2564671"/>
    <lineage>
        <taxon>Bacteria</taxon>
        <taxon>Pseudomonadati</taxon>
        <taxon>Pseudomonadota</taxon>
        <taxon>Gammaproteobacteria</taxon>
        <taxon>Enterobacterales</taxon>
        <taxon>Enterobacteriaceae</taxon>
        <taxon>Salmonella</taxon>
    </lineage>
</organism>
<gene>
    <name evidence="2" type="ORF">G4I95_004322</name>
</gene>
<name>A0A734FW92_SALET</name>
<evidence type="ECO:0000256" key="1">
    <source>
        <dbReference type="SAM" id="MobiDB-lite"/>
    </source>
</evidence>
<reference evidence="2" key="2">
    <citation type="submission" date="2018-07" db="EMBL/GenBank/DDBJ databases">
        <authorList>
            <consortium name="NCBI Pathogen Detection Project"/>
        </authorList>
    </citation>
    <scope>NUCLEOTIDE SEQUENCE</scope>
    <source>
        <strain evidence="2">10-8458</strain>
    </source>
</reference>
<accession>A0A734FW92</accession>
<proteinExistence type="predicted"/>
<comment type="caution">
    <text evidence="2">The sequence shown here is derived from an EMBL/GenBank/DDBJ whole genome shotgun (WGS) entry which is preliminary data.</text>
</comment>
<protein>
    <submittedName>
        <fullName evidence="2">Uncharacterized protein</fullName>
    </submittedName>
</protein>